<dbReference type="InterPro" id="IPR027994">
    <property type="entry name" value="WxL_dom"/>
</dbReference>
<sequence length="230" mass="24532">MKQATIIRCVMTTAVAISPVTALGQDVGGNADTTFKANSNVIQPVDPGDDKEIIPVYPPTAGPLSINYASSISFGKQTITNNDRIFHADMDLFTQKETGETRQSPNFVQVTDLRGTGTGWVLSVRQNGPLLNEKGTSLAGATLSVSAVSVKAQHGQEELVMESVVKDLAEDGSKQTILTTTAGKGMGTWNVYLGSESDVTQGVKLVVPKNQPKEGGKYFTTLTWLLEDVL</sequence>
<evidence type="ECO:0000256" key="1">
    <source>
        <dbReference type="SAM" id="SignalP"/>
    </source>
</evidence>
<comment type="caution">
    <text evidence="3">The sequence shown here is derived from an EMBL/GenBank/DDBJ whole genome shotgun (WGS) entry which is preliminary data.</text>
</comment>
<reference evidence="3" key="1">
    <citation type="submission" date="2020-12" db="EMBL/GenBank/DDBJ databases">
        <title>Vagococcus allomyrinae sp. nov. and Enterococcus lavae sp. nov., isolated from the larvae of Allomyrina dichotoma.</title>
        <authorList>
            <person name="Lee S.D."/>
        </authorList>
    </citation>
    <scope>NUCLEOTIDE SEQUENCE</scope>
    <source>
        <strain evidence="3">BWB3-3</strain>
    </source>
</reference>
<feature type="domain" description="WxL" evidence="2">
    <location>
        <begin position="27"/>
        <end position="228"/>
    </location>
</feature>
<organism evidence="3 4">
    <name type="scientific">Vagococcus allomyrinae</name>
    <dbReference type="NCBI Taxonomy" id="2794353"/>
    <lineage>
        <taxon>Bacteria</taxon>
        <taxon>Bacillati</taxon>
        <taxon>Bacillota</taxon>
        <taxon>Bacilli</taxon>
        <taxon>Lactobacillales</taxon>
        <taxon>Enterococcaceae</taxon>
        <taxon>Vagococcus</taxon>
    </lineage>
</organism>
<keyword evidence="1" id="KW-0732">Signal</keyword>
<gene>
    <name evidence="3" type="ORF">I6N95_00215</name>
</gene>
<name>A0A940SQ75_9ENTE</name>
<accession>A0A940SQ75</accession>
<proteinExistence type="predicted"/>
<dbReference type="RefSeq" id="WP_209524324.1">
    <property type="nucleotide sequence ID" value="NZ_JAEEGA010000001.1"/>
</dbReference>
<evidence type="ECO:0000313" key="4">
    <source>
        <dbReference type="Proteomes" id="UP000674938"/>
    </source>
</evidence>
<evidence type="ECO:0000313" key="3">
    <source>
        <dbReference type="EMBL" id="MBP1039417.1"/>
    </source>
</evidence>
<evidence type="ECO:0000259" key="2">
    <source>
        <dbReference type="Pfam" id="PF13731"/>
    </source>
</evidence>
<feature type="chain" id="PRO_5038866612" evidence="1">
    <location>
        <begin position="25"/>
        <end position="230"/>
    </location>
</feature>
<keyword evidence="4" id="KW-1185">Reference proteome</keyword>
<dbReference type="EMBL" id="JAEEGA010000001">
    <property type="protein sequence ID" value="MBP1039417.1"/>
    <property type="molecule type" value="Genomic_DNA"/>
</dbReference>
<dbReference type="Proteomes" id="UP000674938">
    <property type="component" value="Unassembled WGS sequence"/>
</dbReference>
<protein>
    <submittedName>
        <fullName evidence="3">WxL domain-containing protein</fullName>
    </submittedName>
</protein>
<feature type="signal peptide" evidence="1">
    <location>
        <begin position="1"/>
        <end position="24"/>
    </location>
</feature>
<dbReference type="AlphaFoldDB" id="A0A940SQ75"/>
<dbReference type="Pfam" id="PF13731">
    <property type="entry name" value="WxL"/>
    <property type="match status" value="1"/>
</dbReference>